<name>A0A6C0HHB2_9ZZZZ</name>
<reference evidence="2" key="1">
    <citation type="journal article" date="2020" name="Nature">
        <title>Giant virus diversity and host interactions through global metagenomics.</title>
        <authorList>
            <person name="Schulz F."/>
            <person name="Roux S."/>
            <person name="Paez-Espino D."/>
            <person name="Jungbluth S."/>
            <person name="Walsh D.A."/>
            <person name="Denef V.J."/>
            <person name="McMahon K.D."/>
            <person name="Konstantinidis K.T."/>
            <person name="Eloe-Fadrosh E.A."/>
            <person name="Kyrpides N.C."/>
            <person name="Woyke T."/>
        </authorList>
    </citation>
    <scope>NUCLEOTIDE SEQUENCE</scope>
    <source>
        <strain evidence="2">GVMAG-M-3300023184-101</strain>
    </source>
</reference>
<sequence>MINKILYIIIKYIVYNMIIYTKRIAEVEHQQISEMFHQLLFSNSYYTHLQLLYNNHKHFSTVTADMNLCTLLQLFHIAQIATSEEEQHPIFVEGTIHSNYHISKVLFDDTTKKPLFVKDTYIRVSFDRVHFIHILMSPPIIETPPIEYYYFNELFLDSTCDKPVPFNVIPPIFTMNTSTPTPTQRPARSKAITIVMPGGRYKHHKHKSTRRRKNKKPIKSRKNR</sequence>
<feature type="compositionally biased region" description="Basic residues" evidence="1">
    <location>
        <begin position="200"/>
        <end position="224"/>
    </location>
</feature>
<dbReference type="AlphaFoldDB" id="A0A6C0HHB2"/>
<organism evidence="2">
    <name type="scientific">viral metagenome</name>
    <dbReference type="NCBI Taxonomy" id="1070528"/>
    <lineage>
        <taxon>unclassified sequences</taxon>
        <taxon>metagenomes</taxon>
        <taxon>organismal metagenomes</taxon>
    </lineage>
</organism>
<accession>A0A6C0HHB2</accession>
<dbReference type="EMBL" id="MN739949">
    <property type="protein sequence ID" value="QHT79403.1"/>
    <property type="molecule type" value="Genomic_DNA"/>
</dbReference>
<evidence type="ECO:0000256" key="1">
    <source>
        <dbReference type="SAM" id="MobiDB-lite"/>
    </source>
</evidence>
<protein>
    <submittedName>
        <fullName evidence="2">Uncharacterized protein</fullName>
    </submittedName>
</protein>
<feature type="region of interest" description="Disordered" evidence="1">
    <location>
        <begin position="199"/>
        <end position="224"/>
    </location>
</feature>
<evidence type="ECO:0000313" key="2">
    <source>
        <dbReference type="EMBL" id="QHT79403.1"/>
    </source>
</evidence>
<proteinExistence type="predicted"/>